<dbReference type="Proteomes" id="UP000186922">
    <property type="component" value="Unassembled WGS sequence"/>
</dbReference>
<dbReference type="Pfam" id="PF00227">
    <property type="entry name" value="Proteasome"/>
    <property type="match status" value="1"/>
</dbReference>
<comment type="subunit">
    <text evidence="4">The 26S proteasome consists of a 20S proteasome core and two 19S regulatory subunits. The 20S proteasome core is composed of 28 subunits that are arranged in four stacked rings, resulting in a barrel-shaped structure. The two end rings are each formed by seven alpha subunits, and the two central rings are each formed by seven beta subunits. The catalytic chamber with the active sites is on the inside of the barrel.</text>
</comment>
<dbReference type="GO" id="GO:0008233">
    <property type="term" value="F:peptidase activity"/>
    <property type="evidence" value="ECO:0007669"/>
    <property type="project" value="UniProtKB-KW"/>
</dbReference>
<dbReference type="OrthoDB" id="7854943at2759"/>
<dbReference type="InterPro" id="IPR023333">
    <property type="entry name" value="Proteasome_suB-type"/>
</dbReference>
<reference evidence="5 6" key="1">
    <citation type="journal article" date="2016" name="Nat. Commun.">
        <title>Extremotolerant tardigrade genome and improved radiotolerance of human cultured cells by tardigrade-unique protein.</title>
        <authorList>
            <person name="Hashimoto T."/>
            <person name="Horikawa D.D."/>
            <person name="Saito Y."/>
            <person name="Kuwahara H."/>
            <person name="Kozuka-Hata H."/>
            <person name="Shin-I T."/>
            <person name="Minakuchi Y."/>
            <person name="Ohishi K."/>
            <person name="Motoyama A."/>
            <person name="Aizu T."/>
            <person name="Enomoto A."/>
            <person name="Kondo K."/>
            <person name="Tanaka S."/>
            <person name="Hara Y."/>
            <person name="Koshikawa S."/>
            <person name="Sagara H."/>
            <person name="Miura T."/>
            <person name="Yokobori S."/>
            <person name="Miyagawa K."/>
            <person name="Suzuki Y."/>
            <person name="Kubo T."/>
            <person name="Oyama M."/>
            <person name="Kohara Y."/>
            <person name="Fujiyama A."/>
            <person name="Arakawa K."/>
            <person name="Katayama T."/>
            <person name="Toyoda A."/>
            <person name="Kunieda T."/>
        </authorList>
    </citation>
    <scope>NUCLEOTIDE SEQUENCE [LARGE SCALE GENOMIC DNA]</scope>
    <source>
        <strain evidence="5 6">YOKOZUNA-1</strain>
    </source>
</reference>
<dbReference type="InterPro" id="IPR001353">
    <property type="entry name" value="Proteasome_sua/b"/>
</dbReference>
<dbReference type="STRING" id="947166.A0A1D1V4I5"/>
<evidence type="ECO:0000256" key="2">
    <source>
        <dbReference type="ARBA" id="ARBA00022670"/>
    </source>
</evidence>
<dbReference type="PANTHER" id="PTHR32194">
    <property type="entry name" value="METALLOPROTEASE TLDD"/>
    <property type="match status" value="1"/>
</dbReference>
<proteinExistence type="predicted"/>
<evidence type="ECO:0008006" key="7">
    <source>
        <dbReference type="Google" id="ProtNLM"/>
    </source>
</evidence>
<gene>
    <name evidence="5" type="primary">RvY_07377</name>
    <name evidence="5" type="synonym">RvY_07377.1</name>
    <name evidence="5" type="ORF">RvY_07377-1</name>
</gene>
<sequence>MEPKTGYDYTGKEEDFVNTPISTGTTIVAVEYGEGLETGIVIGADSRTTSGTYVSNRFTDKLTRVTENIYCCRSGSAADTQAIADIVAYHLSLLEVQTGEPPRVRVAAKLFQELCYNNRDSLMAGIICAGWDRYEGGQVNLGFHLWTGLTADCFQIVLVLHDSCRRYVRPSARVHRWFRKHVRFRLCRSELQEGNE</sequence>
<evidence type="ECO:0000313" key="5">
    <source>
        <dbReference type="EMBL" id="GAU95830.1"/>
    </source>
</evidence>
<evidence type="ECO:0000256" key="4">
    <source>
        <dbReference type="ARBA" id="ARBA00026071"/>
    </source>
</evidence>
<dbReference type="GO" id="GO:0005839">
    <property type="term" value="C:proteasome core complex"/>
    <property type="evidence" value="ECO:0007669"/>
    <property type="project" value="InterPro"/>
</dbReference>
<keyword evidence="3" id="KW-0378">Hydrolase</keyword>
<dbReference type="GO" id="GO:0051603">
    <property type="term" value="P:proteolysis involved in protein catabolic process"/>
    <property type="evidence" value="ECO:0007669"/>
    <property type="project" value="InterPro"/>
</dbReference>
<evidence type="ECO:0000256" key="3">
    <source>
        <dbReference type="ARBA" id="ARBA00022801"/>
    </source>
</evidence>
<dbReference type="Gene3D" id="3.60.20.10">
    <property type="entry name" value="Glutamine Phosphoribosylpyrophosphate, subunit 1, domain 1"/>
    <property type="match status" value="1"/>
</dbReference>
<protein>
    <recommendedName>
        <fullName evidence="7">Proteasome subunit beta</fullName>
    </recommendedName>
</protein>
<evidence type="ECO:0000256" key="1">
    <source>
        <dbReference type="ARBA" id="ARBA00022490"/>
    </source>
</evidence>
<dbReference type="EMBL" id="BDGG01000003">
    <property type="protein sequence ID" value="GAU95830.1"/>
    <property type="molecule type" value="Genomic_DNA"/>
</dbReference>
<name>A0A1D1V4I5_RAMVA</name>
<keyword evidence="2" id="KW-0645">Protease</keyword>
<accession>A0A1D1V4I5</accession>
<organism evidence="5 6">
    <name type="scientific">Ramazzottius varieornatus</name>
    <name type="common">Water bear</name>
    <name type="synonym">Tardigrade</name>
    <dbReference type="NCBI Taxonomy" id="947166"/>
    <lineage>
        <taxon>Eukaryota</taxon>
        <taxon>Metazoa</taxon>
        <taxon>Ecdysozoa</taxon>
        <taxon>Tardigrada</taxon>
        <taxon>Eutardigrada</taxon>
        <taxon>Parachela</taxon>
        <taxon>Hypsibioidea</taxon>
        <taxon>Ramazzottiidae</taxon>
        <taxon>Ramazzottius</taxon>
    </lineage>
</organism>
<evidence type="ECO:0000313" key="6">
    <source>
        <dbReference type="Proteomes" id="UP000186922"/>
    </source>
</evidence>
<keyword evidence="6" id="KW-1185">Reference proteome</keyword>
<dbReference type="GO" id="GO:0005737">
    <property type="term" value="C:cytoplasm"/>
    <property type="evidence" value="ECO:0007669"/>
    <property type="project" value="TreeGrafter"/>
</dbReference>
<dbReference type="PANTHER" id="PTHR32194:SF0">
    <property type="entry name" value="ATP-DEPENDENT PROTEASE SUBUNIT HSLV"/>
    <property type="match status" value="1"/>
</dbReference>
<comment type="caution">
    <text evidence="5">The sequence shown here is derived from an EMBL/GenBank/DDBJ whole genome shotgun (WGS) entry which is preliminary data.</text>
</comment>
<dbReference type="SUPFAM" id="SSF56235">
    <property type="entry name" value="N-terminal nucleophile aminohydrolases (Ntn hydrolases)"/>
    <property type="match status" value="1"/>
</dbReference>
<dbReference type="AlphaFoldDB" id="A0A1D1V4I5"/>
<dbReference type="InterPro" id="IPR029055">
    <property type="entry name" value="Ntn_hydrolases_N"/>
</dbReference>
<keyword evidence="1" id="KW-0963">Cytoplasm</keyword>